<reference evidence="1" key="1">
    <citation type="submission" date="2013-12" db="EMBL/GenBank/DDBJ databases">
        <authorList>
            <person name="Aslett M."/>
        </authorList>
    </citation>
    <scope>NUCLEOTIDE SEQUENCE [LARGE SCALE GENOMIC DNA]</scope>
    <source>
        <strain evidence="1">Lindley</strain>
    </source>
</reference>
<organism evidence="1 2">
    <name type="scientific">Globodera pallida</name>
    <name type="common">Potato cyst nematode worm</name>
    <name type="synonym">Heterodera pallida</name>
    <dbReference type="NCBI Taxonomy" id="36090"/>
    <lineage>
        <taxon>Eukaryota</taxon>
        <taxon>Metazoa</taxon>
        <taxon>Ecdysozoa</taxon>
        <taxon>Nematoda</taxon>
        <taxon>Chromadorea</taxon>
        <taxon>Rhabditida</taxon>
        <taxon>Tylenchina</taxon>
        <taxon>Tylenchomorpha</taxon>
        <taxon>Tylenchoidea</taxon>
        <taxon>Heteroderidae</taxon>
        <taxon>Heteroderinae</taxon>
        <taxon>Globodera</taxon>
    </lineage>
</organism>
<dbReference type="WBParaSite" id="GPLIN_000583800">
    <property type="protein sequence ID" value="GPLIN_000583800"/>
    <property type="gene ID" value="GPLIN_000583800"/>
</dbReference>
<keyword evidence="1" id="KW-1185">Reference proteome</keyword>
<protein>
    <submittedName>
        <fullName evidence="2">VPS37 C-terminal domain-containing protein</fullName>
    </submittedName>
</protein>
<dbReference type="Proteomes" id="UP000050741">
    <property type="component" value="Unassembled WGS sequence"/>
</dbReference>
<name>A0A183BYZ7_GLOPA</name>
<evidence type="ECO:0000313" key="1">
    <source>
        <dbReference type="Proteomes" id="UP000050741"/>
    </source>
</evidence>
<evidence type="ECO:0000313" key="2">
    <source>
        <dbReference type="WBParaSite" id="GPLIN_000583800"/>
    </source>
</evidence>
<reference evidence="2" key="3">
    <citation type="submission" date="2016-06" db="UniProtKB">
        <authorList>
            <consortium name="WormBaseParasite"/>
        </authorList>
    </citation>
    <scope>IDENTIFICATION</scope>
</reference>
<dbReference type="AlphaFoldDB" id="A0A183BYZ7"/>
<accession>A0A183BYZ7</accession>
<proteinExistence type="predicted"/>
<sequence length="226" mass="26269">MDNLQELVAALSERIEEKISVDQFLLLQGDRDALREEFVELEQNQLPNVQKAIQAKMEEDQQKQQQSIVDHFSRFQTTIGDLEHKQKDDQKKTNQLLNSIPAQIAGGLKNQKLSNDHKIAEMKMHQHQQQQTIDDLADELENQKLLDDHKLSEMEELQKMQQQTIDDLAGDLGFQKLLNDLKFAEMETLQKTQQQTIDDLAGDLEYQKLLNGLKFAEMEELQKMQQ</sequence>
<reference evidence="1" key="2">
    <citation type="submission" date="2014-05" db="EMBL/GenBank/DDBJ databases">
        <title>The genome and life-stage specific transcriptomes of Globodera pallida elucidate key aspects of plant parasitism by a cyst nematode.</title>
        <authorList>
            <person name="Cotton J.A."/>
            <person name="Lilley C.J."/>
            <person name="Jones L.M."/>
            <person name="Kikuchi T."/>
            <person name="Reid A.J."/>
            <person name="Thorpe P."/>
            <person name="Tsai I.J."/>
            <person name="Beasley H."/>
            <person name="Blok V."/>
            <person name="Cock P.J.A."/>
            <person name="Van den Akker S.E."/>
            <person name="Holroyd N."/>
            <person name="Hunt M."/>
            <person name="Mantelin S."/>
            <person name="Naghra H."/>
            <person name="Pain A."/>
            <person name="Palomares-Rius J.E."/>
            <person name="Zarowiecki M."/>
            <person name="Berriman M."/>
            <person name="Jones J.T."/>
            <person name="Urwin P.E."/>
        </authorList>
    </citation>
    <scope>NUCLEOTIDE SEQUENCE [LARGE SCALE GENOMIC DNA]</scope>
    <source>
        <strain evidence="1">Lindley</strain>
    </source>
</reference>